<evidence type="ECO:0000313" key="9">
    <source>
        <dbReference type="Proteomes" id="UP000095485"/>
    </source>
</evidence>
<evidence type="ECO:0000259" key="6">
    <source>
        <dbReference type="Pfam" id="PF01048"/>
    </source>
</evidence>
<dbReference type="RefSeq" id="WP_055283346.1">
    <property type="nucleotide sequence ID" value="NZ_AP031429.1"/>
</dbReference>
<protein>
    <recommendedName>
        <fullName evidence="2">adenosylhomocysteine nucleosidase</fullName>
        <ecNumber evidence="2">3.2.2.9</ecNumber>
    </recommendedName>
</protein>
<keyword evidence="3" id="KW-0028">Amino-acid biosynthesis</keyword>
<dbReference type="SUPFAM" id="SSF53167">
    <property type="entry name" value="Purine and uridine phosphorylases"/>
    <property type="match status" value="1"/>
</dbReference>
<dbReference type="EC" id="3.2.2.9" evidence="2"/>
<dbReference type="GeneID" id="96229113"/>
<dbReference type="Proteomes" id="UP000261285">
    <property type="component" value="Unassembled WGS sequence"/>
</dbReference>
<evidence type="ECO:0000256" key="4">
    <source>
        <dbReference type="ARBA" id="ARBA00022801"/>
    </source>
</evidence>
<proteinExistence type="predicted"/>
<dbReference type="PANTHER" id="PTHR46832">
    <property type="entry name" value="5'-METHYLTHIOADENOSINE/S-ADENOSYLHOMOCYSTEINE NUCLEOSIDASE"/>
    <property type="match status" value="1"/>
</dbReference>
<dbReference type="GO" id="GO:0019284">
    <property type="term" value="P:L-methionine salvage from S-adenosylmethionine"/>
    <property type="evidence" value="ECO:0007669"/>
    <property type="project" value="TreeGrafter"/>
</dbReference>
<dbReference type="STRING" id="88431.ERS852423_01441"/>
<organism evidence="7 9">
    <name type="scientific">Dorea longicatena</name>
    <dbReference type="NCBI Taxonomy" id="88431"/>
    <lineage>
        <taxon>Bacteria</taxon>
        <taxon>Bacillati</taxon>
        <taxon>Bacillota</taxon>
        <taxon>Clostridia</taxon>
        <taxon>Lachnospirales</taxon>
        <taxon>Lachnospiraceae</taxon>
        <taxon>Dorea</taxon>
    </lineage>
</organism>
<evidence type="ECO:0000313" key="8">
    <source>
        <dbReference type="EMBL" id="RGO33943.1"/>
    </source>
</evidence>
<dbReference type="GO" id="GO:0008782">
    <property type="term" value="F:adenosylhomocysteine nucleosidase activity"/>
    <property type="evidence" value="ECO:0007669"/>
    <property type="project" value="UniProtKB-EC"/>
</dbReference>
<dbReference type="OrthoDB" id="9792278at2"/>
<dbReference type="EMBL" id="CZAY01000012">
    <property type="protein sequence ID" value="CUP72648.1"/>
    <property type="molecule type" value="Genomic_DNA"/>
</dbReference>
<evidence type="ECO:0000256" key="1">
    <source>
        <dbReference type="ARBA" id="ARBA00004945"/>
    </source>
</evidence>
<dbReference type="GO" id="GO:0005829">
    <property type="term" value="C:cytosol"/>
    <property type="evidence" value="ECO:0007669"/>
    <property type="project" value="TreeGrafter"/>
</dbReference>
<dbReference type="EMBL" id="QSVN01000003">
    <property type="protein sequence ID" value="RGO33943.1"/>
    <property type="molecule type" value="Genomic_DNA"/>
</dbReference>
<dbReference type="PANTHER" id="PTHR46832:SF1">
    <property type="entry name" value="5'-METHYLTHIOADENOSINE_S-ADENOSYLHOMOCYSTEINE NUCLEOSIDASE"/>
    <property type="match status" value="1"/>
</dbReference>
<dbReference type="GO" id="GO:0009164">
    <property type="term" value="P:nucleoside catabolic process"/>
    <property type="evidence" value="ECO:0007669"/>
    <property type="project" value="InterPro"/>
</dbReference>
<keyword evidence="5" id="KW-0486">Methionine biosynthesis</keyword>
<evidence type="ECO:0000256" key="5">
    <source>
        <dbReference type="ARBA" id="ARBA00023167"/>
    </source>
</evidence>
<dbReference type="Proteomes" id="UP000095485">
    <property type="component" value="Unassembled WGS sequence"/>
</dbReference>
<feature type="domain" description="Nucleoside phosphorylase" evidence="6">
    <location>
        <begin position="2"/>
        <end position="227"/>
    </location>
</feature>
<name>A0A174QP05_9FIRM</name>
<comment type="pathway">
    <text evidence="1">Amino-acid biosynthesis; L-methionine biosynthesis via salvage pathway; S-methyl-5-thio-alpha-D-ribose 1-phosphate from S-methyl-5'-thioadenosine (hydrolase route): step 1/2.</text>
</comment>
<dbReference type="InterPro" id="IPR010049">
    <property type="entry name" value="MTA_SAH_Nsdase"/>
</dbReference>
<reference evidence="8 10" key="2">
    <citation type="submission" date="2018-08" db="EMBL/GenBank/DDBJ databases">
        <title>A genome reference for cultivated species of the human gut microbiota.</title>
        <authorList>
            <person name="Zou Y."/>
            <person name="Xue W."/>
            <person name="Luo G."/>
        </authorList>
    </citation>
    <scope>NUCLEOTIDE SEQUENCE [LARGE SCALE GENOMIC DNA]</scope>
    <source>
        <strain evidence="8 10">OM02-16</strain>
    </source>
</reference>
<keyword evidence="4 7" id="KW-0378">Hydrolase</keyword>
<dbReference type="Gene3D" id="3.40.50.1580">
    <property type="entry name" value="Nucleoside phosphorylase domain"/>
    <property type="match status" value="1"/>
</dbReference>
<dbReference type="InterPro" id="IPR000845">
    <property type="entry name" value="Nucleoside_phosphorylase_d"/>
</dbReference>
<dbReference type="CDD" id="cd09008">
    <property type="entry name" value="MTAN"/>
    <property type="match status" value="1"/>
</dbReference>
<dbReference type="NCBIfam" id="NF004079">
    <property type="entry name" value="PRK05584.1"/>
    <property type="match status" value="1"/>
</dbReference>
<evidence type="ECO:0000313" key="7">
    <source>
        <dbReference type="EMBL" id="CUP72648.1"/>
    </source>
</evidence>
<dbReference type="UniPathway" id="UPA00904">
    <property type="reaction ID" value="UER00871"/>
</dbReference>
<evidence type="ECO:0000313" key="10">
    <source>
        <dbReference type="Proteomes" id="UP000261285"/>
    </source>
</evidence>
<keyword evidence="7" id="KW-0326">Glycosidase</keyword>
<accession>A0A174QP05</accession>
<evidence type="ECO:0000256" key="3">
    <source>
        <dbReference type="ARBA" id="ARBA00022605"/>
    </source>
</evidence>
<dbReference type="AlphaFoldDB" id="A0A174QP05"/>
<dbReference type="GO" id="GO:0008930">
    <property type="term" value="F:methylthioadenosine nucleosidase activity"/>
    <property type="evidence" value="ECO:0007669"/>
    <property type="project" value="InterPro"/>
</dbReference>
<dbReference type="Pfam" id="PF01048">
    <property type="entry name" value="PNP_UDP_1"/>
    <property type="match status" value="1"/>
</dbReference>
<gene>
    <name evidence="7" type="primary">mtnN</name>
    <name evidence="8" type="ORF">DXB16_05010</name>
    <name evidence="7" type="ORF">ERS852526_01829</name>
</gene>
<sequence>MIGIIGAMEEEVAELKKDMQIEETVEMAGMVFCKGTLGGKDVVIVRSGIGKVNAGICAQILVSQFGADTLINTGIAGSLDAQIDIGDMVISTDALHHDMDATVFGDPAGQIPRMDTLSFPADKELVKKAVAANEKANPDIHTFTGRVASGDQFISDKEVKERIVSLFHPMCVEMEGAGIAQAAYLNKVSYVIIRAISDKADNSATMDYPTFEKKAIAHSVRLMKELLPMI</sequence>
<evidence type="ECO:0000256" key="2">
    <source>
        <dbReference type="ARBA" id="ARBA00011974"/>
    </source>
</evidence>
<dbReference type="GO" id="GO:0019509">
    <property type="term" value="P:L-methionine salvage from methylthioadenosine"/>
    <property type="evidence" value="ECO:0007669"/>
    <property type="project" value="UniProtKB-UniPathway"/>
</dbReference>
<dbReference type="NCBIfam" id="TIGR01704">
    <property type="entry name" value="MTA_SAH-Nsdase"/>
    <property type="match status" value="1"/>
</dbReference>
<dbReference type="InterPro" id="IPR035994">
    <property type="entry name" value="Nucleoside_phosphorylase_sf"/>
</dbReference>
<reference evidence="7 9" key="1">
    <citation type="submission" date="2015-09" db="EMBL/GenBank/DDBJ databases">
        <authorList>
            <consortium name="Pathogen Informatics"/>
        </authorList>
    </citation>
    <scope>NUCLEOTIDE SEQUENCE [LARGE SCALE GENOMIC DNA]</scope>
    <source>
        <strain evidence="7 9">2789STDY5834914</strain>
    </source>
</reference>